<evidence type="ECO:0000256" key="1">
    <source>
        <dbReference type="SAM" id="Coils"/>
    </source>
</evidence>
<keyword evidence="1" id="KW-0175">Coiled coil</keyword>
<evidence type="ECO:0000313" key="2">
    <source>
        <dbReference type="EMBL" id="HGW91885.1"/>
    </source>
</evidence>
<name>A0A7C4YFY1_UNCW3</name>
<protein>
    <submittedName>
        <fullName evidence="2">Uncharacterized protein</fullName>
    </submittedName>
</protein>
<dbReference type="EMBL" id="DTHG01000064">
    <property type="protein sequence ID" value="HGW91885.1"/>
    <property type="molecule type" value="Genomic_DNA"/>
</dbReference>
<gene>
    <name evidence="2" type="ORF">ENV67_05015</name>
</gene>
<reference evidence="2" key="1">
    <citation type="journal article" date="2020" name="mSystems">
        <title>Genome- and Community-Level Interaction Insights into Carbon Utilization and Element Cycling Functions of Hydrothermarchaeota in Hydrothermal Sediment.</title>
        <authorList>
            <person name="Zhou Z."/>
            <person name="Liu Y."/>
            <person name="Xu W."/>
            <person name="Pan J."/>
            <person name="Luo Z.H."/>
            <person name="Li M."/>
        </authorList>
    </citation>
    <scope>NUCLEOTIDE SEQUENCE [LARGE SCALE GENOMIC DNA]</scope>
    <source>
        <strain evidence="2">SpSt-780</strain>
    </source>
</reference>
<accession>A0A7C4YFY1</accession>
<dbReference type="AlphaFoldDB" id="A0A7C4YFY1"/>
<sequence length="86" mass="10272">MFRGCRRGFKHTHSLTPKGYTYIGHCRCGIGPNAYYQDTHGRIHHYNEIIHQGEDDFLNEIETLKKENEELKKRIEELEKNLQKKQ</sequence>
<organism evidence="2">
    <name type="scientific">candidate division WOR-3 bacterium</name>
    <dbReference type="NCBI Taxonomy" id="2052148"/>
    <lineage>
        <taxon>Bacteria</taxon>
        <taxon>Bacteria division WOR-3</taxon>
    </lineage>
</organism>
<proteinExistence type="predicted"/>
<comment type="caution">
    <text evidence="2">The sequence shown here is derived from an EMBL/GenBank/DDBJ whole genome shotgun (WGS) entry which is preliminary data.</text>
</comment>
<feature type="coiled-coil region" evidence="1">
    <location>
        <begin position="54"/>
        <end position="85"/>
    </location>
</feature>